<reference evidence="1" key="1">
    <citation type="submission" date="2020-03" db="EMBL/GenBank/DDBJ databases">
        <title>The deep terrestrial virosphere.</title>
        <authorList>
            <person name="Holmfeldt K."/>
            <person name="Nilsson E."/>
            <person name="Simone D."/>
            <person name="Lopez-Fernandez M."/>
            <person name="Wu X."/>
            <person name="de Brujin I."/>
            <person name="Lundin D."/>
            <person name="Andersson A."/>
            <person name="Bertilsson S."/>
            <person name="Dopson M."/>
        </authorList>
    </citation>
    <scope>NUCLEOTIDE SEQUENCE</scope>
    <source>
        <strain evidence="1">TM448A00111</strain>
        <strain evidence="2">TM448B01464</strain>
    </source>
</reference>
<accession>A0A6H1ZAK8</accession>
<dbReference type="EMBL" id="MT144763">
    <property type="protein sequence ID" value="QJH99011.1"/>
    <property type="molecule type" value="Genomic_DNA"/>
</dbReference>
<protein>
    <submittedName>
        <fullName evidence="1">Uncharacterized protein</fullName>
    </submittedName>
</protein>
<evidence type="ECO:0000313" key="2">
    <source>
        <dbReference type="EMBL" id="QJH99011.1"/>
    </source>
</evidence>
<organism evidence="1">
    <name type="scientific">viral metagenome</name>
    <dbReference type="NCBI Taxonomy" id="1070528"/>
    <lineage>
        <taxon>unclassified sequences</taxon>
        <taxon>metagenomes</taxon>
        <taxon>organismal metagenomes</taxon>
    </lineage>
</organism>
<gene>
    <name evidence="1" type="ORF">TM448A00111_0097</name>
    <name evidence="2" type="ORF">TM448B01464_0016</name>
</gene>
<sequence>MNCPACDKNLTAHDNTIFTCDNRDCVMINAILSRDQWEYIGSLKSALLDHHRVTLRPFDQTYQRVVATFERRTHDKRTS</sequence>
<name>A0A6H1ZAK8_9ZZZZ</name>
<proteinExistence type="predicted"/>
<dbReference type="EMBL" id="MT143977">
    <property type="protein sequence ID" value="QJA44594.1"/>
    <property type="molecule type" value="Genomic_DNA"/>
</dbReference>
<dbReference type="AlphaFoldDB" id="A0A6H1ZAK8"/>
<evidence type="ECO:0000313" key="1">
    <source>
        <dbReference type="EMBL" id="QJA44594.1"/>
    </source>
</evidence>